<protein>
    <recommendedName>
        <fullName evidence="8">Tryptophan-rich sensory protein</fullName>
    </recommendedName>
</protein>
<feature type="transmembrane region" description="Helical" evidence="6">
    <location>
        <begin position="134"/>
        <end position="155"/>
    </location>
</feature>
<dbReference type="EMBL" id="CADCVM010000076">
    <property type="protein sequence ID" value="CAA9472466.1"/>
    <property type="molecule type" value="Genomic_DNA"/>
</dbReference>
<evidence type="ECO:0000256" key="2">
    <source>
        <dbReference type="ARBA" id="ARBA00007524"/>
    </source>
</evidence>
<accession>A0A6J4RQH0</accession>
<reference evidence="7" key="1">
    <citation type="submission" date="2020-02" db="EMBL/GenBank/DDBJ databases">
        <authorList>
            <person name="Meier V. D."/>
        </authorList>
    </citation>
    <scope>NUCLEOTIDE SEQUENCE</scope>
    <source>
        <strain evidence="7">AVDCRST_MAG05</strain>
    </source>
</reference>
<dbReference type="Gene3D" id="1.20.1260.100">
    <property type="entry name" value="TspO/MBR protein"/>
    <property type="match status" value="1"/>
</dbReference>
<evidence type="ECO:0000256" key="4">
    <source>
        <dbReference type="ARBA" id="ARBA00022989"/>
    </source>
</evidence>
<keyword evidence="3 6" id="KW-0812">Transmembrane</keyword>
<feature type="transmembrane region" description="Helical" evidence="6">
    <location>
        <begin position="79"/>
        <end position="98"/>
    </location>
</feature>
<dbReference type="CDD" id="cd15904">
    <property type="entry name" value="TSPO_MBR"/>
    <property type="match status" value="1"/>
</dbReference>
<comment type="similarity">
    <text evidence="2">Belongs to the TspO/BZRP family.</text>
</comment>
<dbReference type="InterPro" id="IPR004307">
    <property type="entry name" value="TspO_MBR"/>
</dbReference>
<keyword evidence="5 6" id="KW-0472">Membrane</keyword>
<organism evidence="7">
    <name type="scientific">uncultured Rubrobacteraceae bacterium</name>
    <dbReference type="NCBI Taxonomy" id="349277"/>
    <lineage>
        <taxon>Bacteria</taxon>
        <taxon>Bacillati</taxon>
        <taxon>Actinomycetota</taxon>
        <taxon>Rubrobacteria</taxon>
        <taxon>Rubrobacterales</taxon>
        <taxon>Rubrobacteraceae</taxon>
        <taxon>environmental samples</taxon>
    </lineage>
</organism>
<evidence type="ECO:0000313" key="7">
    <source>
        <dbReference type="EMBL" id="CAA9472466.1"/>
    </source>
</evidence>
<dbReference type="PANTHER" id="PTHR10057:SF0">
    <property type="entry name" value="TRANSLOCATOR PROTEIN"/>
    <property type="match status" value="1"/>
</dbReference>
<evidence type="ECO:0000256" key="1">
    <source>
        <dbReference type="ARBA" id="ARBA00004141"/>
    </source>
</evidence>
<feature type="transmembrane region" description="Helical" evidence="6">
    <location>
        <begin position="6"/>
        <end position="25"/>
    </location>
</feature>
<dbReference type="PANTHER" id="PTHR10057">
    <property type="entry name" value="PERIPHERAL-TYPE BENZODIAZEPINE RECEPTOR"/>
    <property type="match status" value="1"/>
</dbReference>
<name>A0A6J4RQH0_9ACTN</name>
<dbReference type="Pfam" id="PF03073">
    <property type="entry name" value="TspO_MBR"/>
    <property type="match status" value="1"/>
</dbReference>
<gene>
    <name evidence="7" type="ORF">AVDCRST_MAG05-662</name>
</gene>
<evidence type="ECO:0000256" key="5">
    <source>
        <dbReference type="ARBA" id="ARBA00023136"/>
    </source>
</evidence>
<comment type="subcellular location">
    <subcellularLocation>
        <location evidence="1">Membrane</location>
        <topology evidence="1">Multi-pass membrane protein</topology>
    </subcellularLocation>
</comment>
<evidence type="ECO:0000256" key="6">
    <source>
        <dbReference type="SAM" id="Phobius"/>
    </source>
</evidence>
<keyword evidence="4 6" id="KW-1133">Transmembrane helix</keyword>
<dbReference type="GO" id="GO:0033013">
    <property type="term" value="P:tetrapyrrole metabolic process"/>
    <property type="evidence" value="ECO:0007669"/>
    <property type="project" value="UniProtKB-ARBA"/>
</dbReference>
<feature type="transmembrane region" description="Helical" evidence="6">
    <location>
        <begin position="105"/>
        <end position="128"/>
    </location>
</feature>
<feature type="transmembrane region" description="Helical" evidence="6">
    <location>
        <begin position="46"/>
        <end position="67"/>
    </location>
</feature>
<sequence>MTPGWTPLALSVGLCAAVAVLEGLFTGGGLKDWYPHLRKPRWQIPLWASILVGLIVYVIDGFVAYRLLTAVPSAGDRTVALTALVAVMVLNALWNYAFFEYRSTLIGFLGIVGFVGPLLVLQTALFAYDPVAAWAHMAYTLYVLAYDVPLFYAIWRLNPDH</sequence>
<dbReference type="AlphaFoldDB" id="A0A6J4RQH0"/>
<dbReference type="InterPro" id="IPR038330">
    <property type="entry name" value="TspO/MBR-related_sf"/>
</dbReference>
<proteinExistence type="inferred from homology"/>
<evidence type="ECO:0000256" key="3">
    <source>
        <dbReference type="ARBA" id="ARBA00022692"/>
    </source>
</evidence>
<evidence type="ECO:0008006" key="8">
    <source>
        <dbReference type="Google" id="ProtNLM"/>
    </source>
</evidence>
<dbReference type="GO" id="GO:0016020">
    <property type="term" value="C:membrane"/>
    <property type="evidence" value="ECO:0007669"/>
    <property type="project" value="UniProtKB-SubCell"/>
</dbReference>